<evidence type="ECO:0000256" key="1">
    <source>
        <dbReference type="ARBA" id="ARBA00022741"/>
    </source>
</evidence>
<organism evidence="3 4">
    <name type="scientific">Teladorsagia circumcincta</name>
    <name type="common">Brown stomach worm</name>
    <name type="synonym">Ostertagia circumcincta</name>
    <dbReference type="NCBI Taxonomy" id="45464"/>
    <lineage>
        <taxon>Eukaryota</taxon>
        <taxon>Metazoa</taxon>
        <taxon>Ecdysozoa</taxon>
        <taxon>Nematoda</taxon>
        <taxon>Chromadorea</taxon>
        <taxon>Rhabditida</taxon>
        <taxon>Rhabditina</taxon>
        <taxon>Rhabditomorpha</taxon>
        <taxon>Strongyloidea</taxon>
        <taxon>Trichostrongylidae</taxon>
        <taxon>Teladorsagia</taxon>
    </lineage>
</organism>
<gene>
    <name evidence="3" type="ORF">TELCIR_23504</name>
</gene>
<reference evidence="3 4" key="1">
    <citation type="submission" date="2015-09" db="EMBL/GenBank/DDBJ databases">
        <title>Draft genome of the parasitic nematode Teladorsagia circumcincta isolate WARC Sus (inbred).</title>
        <authorList>
            <person name="Mitreva M."/>
        </authorList>
    </citation>
    <scope>NUCLEOTIDE SEQUENCE [LARGE SCALE GENOMIC DNA]</scope>
    <source>
        <strain evidence="3 4">S</strain>
    </source>
</reference>
<evidence type="ECO:0000313" key="3">
    <source>
        <dbReference type="EMBL" id="PIO55113.1"/>
    </source>
</evidence>
<dbReference type="GO" id="GO:0005886">
    <property type="term" value="C:plasma membrane"/>
    <property type="evidence" value="ECO:0007669"/>
    <property type="project" value="TreeGrafter"/>
</dbReference>
<evidence type="ECO:0000313" key="4">
    <source>
        <dbReference type="Proteomes" id="UP000230423"/>
    </source>
</evidence>
<dbReference type="GO" id="GO:0001653">
    <property type="term" value="F:peptide receptor activity"/>
    <property type="evidence" value="ECO:0007669"/>
    <property type="project" value="TreeGrafter"/>
</dbReference>
<accession>A0A2G9TAY2</accession>
<dbReference type="Proteomes" id="UP000230423">
    <property type="component" value="Unassembled WGS sequence"/>
</dbReference>
<dbReference type="PANTHER" id="PTHR11920:SF493">
    <property type="entry name" value="RECEPTOR-TYPE GUANYLATE CYCLASE GCY-22"/>
    <property type="match status" value="1"/>
</dbReference>
<dbReference type="GO" id="GO:0000166">
    <property type="term" value="F:nucleotide binding"/>
    <property type="evidence" value="ECO:0007669"/>
    <property type="project" value="UniProtKB-KW"/>
</dbReference>
<evidence type="ECO:0000256" key="2">
    <source>
        <dbReference type="ARBA" id="ARBA00023239"/>
    </source>
</evidence>
<dbReference type="InterPro" id="IPR050401">
    <property type="entry name" value="Cyclic_nucleotide_synthase"/>
</dbReference>
<dbReference type="GO" id="GO:0004016">
    <property type="term" value="F:adenylate cyclase activity"/>
    <property type="evidence" value="ECO:0007669"/>
    <property type="project" value="TreeGrafter"/>
</dbReference>
<dbReference type="SUPFAM" id="SSF56112">
    <property type="entry name" value="Protein kinase-like (PK-like)"/>
    <property type="match status" value="1"/>
</dbReference>
<keyword evidence="2" id="KW-0456">Lyase</keyword>
<keyword evidence="4" id="KW-1185">Reference proteome</keyword>
<dbReference type="GO" id="GO:0007168">
    <property type="term" value="P:receptor guanylyl cyclase signaling pathway"/>
    <property type="evidence" value="ECO:0007669"/>
    <property type="project" value="TreeGrafter"/>
</dbReference>
<sequence length="85" mass="9891">FAIVCSEIITKKSVWDLENLDYDLDELLYKIKRGGRSPIRPLLDTEDENNTSLSLLIKDCWSEEEDQRPSIDQVKTLIKSLNHNK</sequence>
<dbReference type="Gene3D" id="1.10.510.10">
    <property type="entry name" value="Transferase(Phosphotransferase) domain 1"/>
    <property type="match status" value="1"/>
</dbReference>
<protein>
    <recommendedName>
        <fullName evidence="5">Serine-threonine/tyrosine-protein kinase catalytic domain-containing protein</fullName>
    </recommendedName>
</protein>
<dbReference type="OrthoDB" id="60033at2759"/>
<dbReference type="InterPro" id="IPR011009">
    <property type="entry name" value="Kinase-like_dom_sf"/>
</dbReference>
<feature type="non-terminal residue" evidence="3">
    <location>
        <position position="1"/>
    </location>
</feature>
<dbReference type="GO" id="GO:0004383">
    <property type="term" value="F:guanylate cyclase activity"/>
    <property type="evidence" value="ECO:0007669"/>
    <property type="project" value="TreeGrafter"/>
</dbReference>
<proteinExistence type="predicted"/>
<dbReference type="EMBL" id="KZ388845">
    <property type="protein sequence ID" value="PIO55113.1"/>
    <property type="molecule type" value="Genomic_DNA"/>
</dbReference>
<dbReference type="PANTHER" id="PTHR11920">
    <property type="entry name" value="GUANYLYL CYCLASE"/>
    <property type="match status" value="1"/>
</dbReference>
<keyword evidence="1" id="KW-0547">Nucleotide-binding</keyword>
<evidence type="ECO:0008006" key="5">
    <source>
        <dbReference type="Google" id="ProtNLM"/>
    </source>
</evidence>
<name>A0A2G9TAY2_TELCI</name>
<dbReference type="AlphaFoldDB" id="A0A2G9TAY2"/>